<dbReference type="GeneID" id="67018841"/>
<comment type="caution">
    <text evidence="2">The sequence shown here is derived from an EMBL/GenBank/DDBJ whole genome shotgun (WGS) entry which is preliminary data.</text>
</comment>
<organism evidence="2 3">
    <name type="scientific">Alternaria atra</name>
    <dbReference type="NCBI Taxonomy" id="119953"/>
    <lineage>
        <taxon>Eukaryota</taxon>
        <taxon>Fungi</taxon>
        <taxon>Dikarya</taxon>
        <taxon>Ascomycota</taxon>
        <taxon>Pezizomycotina</taxon>
        <taxon>Dothideomycetes</taxon>
        <taxon>Pleosporomycetidae</taxon>
        <taxon>Pleosporales</taxon>
        <taxon>Pleosporineae</taxon>
        <taxon>Pleosporaceae</taxon>
        <taxon>Alternaria</taxon>
        <taxon>Alternaria sect. Ulocladioides</taxon>
    </lineage>
</organism>
<evidence type="ECO:0000259" key="1">
    <source>
        <dbReference type="PROSITE" id="PS50142"/>
    </source>
</evidence>
<dbReference type="InterPro" id="IPR000999">
    <property type="entry name" value="RNase_III_dom"/>
</dbReference>
<dbReference type="GO" id="GO:0006396">
    <property type="term" value="P:RNA processing"/>
    <property type="evidence" value="ECO:0007669"/>
    <property type="project" value="InterPro"/>
</dbReference>
<dbReference type="InterPro" id="IPR036389">
    <property type="entry name" value="RNase_III_sf"/>
</dbReference>
<dbReference type="OrthoDB" id="67027at2759"/>
<accession>A0A8J2I4W0</accession>
<dbReference type="RefSeq" id="XP_043170460.1">
    <property type="nucleotide sequence ID" value="XM_043314525.1"/>
</dbReference>
<name>A0A8J2I4W0_9PLEO</name>
<protein>
    <recommendedName>
        <fullName evidence="1">RNase III domain-containing protein</fullName>
    </recommendedName>
</protein>
<gene>
    <name evidence="2" type="ORF">ALTATR162_LOCUS6900</name>
</gene>
<evidence type="ECO:0000313" key="2">
    <source>
        <dbReference type="EMBL" id="CAG5166259.1"/>
    </source>
</evidence>
<keyword evidence="3" id="KW-1185">Reference proteome</keyword>
<dbReference type="PROSITE" id="PS50142">
    <property type="entry name" value="RNASE_3_2"/>
    <property type="match status" value="1"/>
</dbReference>
<dbReference type="SUPFAM" id="SSF69065">
    <property type="entry name" value="RNase III domain-like"/>
    <property type="match status" value="1"/>
</dbReference>
<dbReference type="GO" id="GO:0004525">
    <property type="term" value="F:ribonuclease III activity"/>
    <property type="evidence" value="ECO:0007669"/>
    <property type="project" value="InterPro"/>
</dbReference>
<dbReference type="EMBL" id="CAJRGZ010000019">
    <property type="protein sequence ID" value="CAG5166259.1"/>
    <property type="molecule type" value="Genomic_DNA"/>
</dbReference>
<evidence type="ECO:0000313" key="3">
    <source>
        <dbReference type="Proteomes" id="UP000676310"/>
    </source>
</evidence>
<proteinExistence type="predicted"/>
<sequence length="181" mass="20172">MNNVDSLIQGVEAITGIIFKNKLLCAESLQMKEPNCPLRVAGVIHFVNKNRDLELVGDAVINAVLVKMWYEARDHNGDRHSLEAWTQMRNDLTSNEKFAERGFSLQLDKLIIKNLGMRTPSKDMVANTFEAVVGAISIDAGENLFNAVRDALEHMGFFDHPLFAGTHNVQSITTRLATATF</sequence>
<dbReference type="Gene3D" id="1.10.1520.10">
    <property type="entry name" value="Ribonuclease III domain"/>
    <property type="match status" value="1"/>
</dbReference>
<dbReference type="Proteomes" id="UP000676310">
    <property type="component" value="Unassembled WGS sequence"/>
</dbReference>
<feature type="domain" description="RNase III" evidence="1">
    <location>
        <begin position="8"/>
        <end position="141"/>
    </location>
</feature>
<dbReference type="Pfam" id="PF00636">
    <property type="entry name" value="Ribonuclease_3"/>
    <property type="match status" value="1"/>
</dbReference>
<reference evidence="2" key="1">
    <citation type="submission" date="2021-05" db="EMBL/GenBank/DDBJ databases">
        <authorList>
            <person name="Stam R."/>
        </authorList>
    </citation>
    <scope>NUCLEOTIDE SEQUENCE</scope>
    <source>
        <strain evidence="2">CS162</strain>
    </source>
</reference>
<dbReference type="CDD" id="cd00593">
    <property type="entry name" value="RIBOc"/>
    <property type="match status" value="1"/>
</dbReference>
<dbReference type="AlphaFoldDB" id="A0A8J2I4W0"/>